<dbReference type="KEGG" id="hsal:JMJ58_19360"/>
<organism evidence="2 3">
    <name type="scientific">Haloterrigena salifodinae</name>
    <dbReference type="NCBI Taxonomy" id="2675099"/>
    <lineage>
        <taxon>Archaea</taxon>
        <taxon>Methanobacteriati</taxon>
        <taxon>Methanobacteriota</taxon>
        <taxon>Stenosarchaea group</taxon>
        <taxon>Halobacteria</taxon>
        <taxon>Halobacteriales</taxon>
        <taxon>Natrialbaceae</taxon>
        <taxon>Haloterrigena</taxon>
    </lineage>
</organism>
<gene>
    <name evidence="2" type="ORF">JMJ58_19360</name>
</gene>
<evidence type="ECO:0000313" key="3">
    <source>
        <dbReference type="Proteomes" id="UP000637819"/>
    </source>
</evidence>
<dbReference type="AlphaFoldDB" id="A0A8T8E0U1"/>
<name>A0A8T8E0U1_9EURY</name>
<evidence type="ECO:0000313" key="2">
    <source>
        <dbReference type="EMBL" id="QRV15040.1"/>
    </source>
</evidence>
<dbReference type="Pfam" id="PF18545">
    <property type="entry name" value="HalOD1"/>
    <property type="match status" value="1"/>
</dbReference>
<keyword evidence="3" id="KW-1185">Reference proteome</keyword>
<evidence type="ECO:0000259" key="1">
    <source>
        <dbReference type="Pfam" id="PF18545"/>
    </source>
</evidence>
<accession>A0A8T8E0U1</accession>
<proteinExistence type="predicted"/>
<dbReference type="RefSeq" id="WP_204747657.1">
    <property type="nucleotide sequence ID" value="NZ_CP069188.1"/>
</dbReference>
<sequence length="76" mass="8341">MSRSQSSPITTEVVKEVAEQENVEPVELPPLYNAVDPASLEDLFDSSNSDVQVTFSYLEYQITVSDSGSIEVSLTQ</sequence>
<feature type="domain" description="Halobacterial output" evidence="1">
    <location>
        <begin position="6"/>
        <end position="73"/>
    </location>
</feature>
<dbReference type="GeneID" id="62877330"/>
<dbReference type="InterPro" id="IPR040624">
    <property type="entry name" value="HalOD1"/>
</dbReference>
<protein>
    <recommendedName>
        <fullName evidence="1">Halobacterial output domain-containing protein</fullName>
    </recommendedName>
</protein>
<dbReference type="OrthoDB" id="167264at2157"/>
<reference evidence="2 3" key="1">
    <citation type="submission" date="2021-01" db="EMBL/GenBank/DDBJ databases">
        <title>Genome Sequence and Methylation Pattern of Haloterrigena salifodinae BOL5-1, An Extremely Halophilic Archaeon from a Bolivian Salt Mine.</title>
        <authorList>
            <person name="DasSarma P."/>
            <person name="Anton B.P."/>
            <person name="DasSarma S.L."/>
            <person name="von Ehrenheim H.A.L."/>
            <person name="Martinez F.L."/>
            <person name="Guzman D."/>
            <person name="Roberts R.J."/>
            <person name="DasSarma S."/>
        </authorList>
    </citation>
    <scope>NUCLEOTIDE SEQUENCE [LARGE SCALE GENOMIC DNA]</scope>
    <source>
        <strain evidence="2 3">BOL5-1</strain>
    </source>
</reference>
<dbReference type="EMBL" id="CP069188">
    <property type="protein sequence ID" value="QRV15040.1"/>
    <property type="molecule type" value="Genomic_DNA"/>
</dbReference>
<dbReference type="Proteomes" id="UP000637819">
    <property type="component" value="Chromosome"/>
</dbReference>